<protein>
    <submittedName>
        <fullName evidence="1">Uncharacterized protein</fullName>
    </submittedName>
</protein>
<reference evidence="2" key="2">
    <citation type="submission" date="2024-04" db="EMBL/GenBank/DDBJ databases">
        <authorList>
            <person name="Chen Y."/>
            <person name="Shah S."/>
            <person name="Dougan E. K."/>
            <person name="Thang M."/>
            <person name="Chan C."/>
        </authorList>
    </citation>
    <scope>NUCLEOTIDE SEQUENCE [LARGE SCALE GENOMIC DNA]</scope>
</reference>
<dbReference type="AlphaFoldDB" id="A0A9P1DLZ5"/>
<dbReference type="Proteomes" id="UP001152797">
    <property type="component" value="Unassembled WGS sequence"/>
</dbReference>
<proteinExistence type="predicted"/>
<organism evidence="1">
    <name type="scientific">Cladocopium goreaui</name>
    <dbReference type="NCBI Taxonomy" id="2562237"/>
    <lineage>
        <taxon>Eukaryota</taxon>
        <taxon>Sar</taxon>
        <taxon>Alveolata</taxon>
        <taxon>Dinophyceae</taxon>
        <taxon>Suessiales</taxon>
        <taxon>Symbiodiniaceae</taxon>
        <taxon>Cladocopium</taxon>
    </lineage>
</organism>
<comment type="caution">
    <text evidence="1">The sequence shown here is derived from an EMBL/GenBank/DDBJ whole genome shotgun (WGS) entry which is preliminary data.</text>
</comment>
<dbReference type="EMBL" id="CAMXCT010005090">
    <property type="protein sequence ID" value="CAI4011359.1"/>
    <property type="molecule type" value="Genomic_DNA"/>
</dbReference>
<keyword evidence="3" id="KW-1185">Reference proteome</keyword>
<name>A0A9P1DLZ5_9DINO</name>
<dbReference type="EMBL" id="CAMXCT030005090">
    <property type="protein sequence ID" value="CAL4798671.1"/>
    <property type="molecule type" value="Genomic_DNA"/>
</dbReference>
<evidence type="ECO:0000313" key="3">
    <source>
        <dbReference type="Proteomes" id="UP001152797"/>
    </source>
</evidence>
<accession>A0A9P1DLZ5</accession>
<reference evidence="1" key="1">
    <citation type="submission" date="2022-10" db="EMBL/GenBank/DDBJ databases">
        <authorList>
            <person name="Chen Y."/>
            <person name="Dougan E. K."/>
            <person name="Chan C."/>
            <person name="Rhodes N."/>
            <person name="Thang M."/>
        </authorList>
    </citation>
    <scope>NUCLEOTIDE SEQUENCE</scope>
</reference>
<evidence type="ECO:0000313" key="1">
    <source>
        <dbReference type="EMBL" id="CAI4011359.1"/>
    </source>
</evidence>
<gene>
    <name evidence="1" type="ORF">C1SCF055_LOCUS36530</name>
</gene>
<sequence>MIDIQFRAQKCSITDSNYKLSCGTCSEPVEISGKNRKESVHTTQWPEQVKSANTVLLQPSAAGAMQRRKRMEKVWSIQRVQCVQMRSVRSSISAFWNQPVAPVGTNEHLEYFEGAGSLHHMAIMRLHRFLAMEFRKSENPIGESSASLSHCHNADYVNNTQ</sequence>
<dbReference type="EMBL" id="CAMXCT020005090">
    <property type="protein sequence ID" value="CAL1164734.1"/>
    <property type="molecule type" value="Genomic_DNA"/>
</dbReference>
<evidence type="ECO:0000313" key="2">
    <source>
        <dbReference type="EMBL" id="CAL1164734.1"/>
    </source>
</evidence>